<name>A0A327RKH9_9FLAO</name>
<organism evidence="1 2">
    <name type="scientific">Gelidibacter algens</name>
    <dbReference type="NCBI Taxonomy" id="49280"/>
    <lineage>
        <taxon>Bacteria</taxon>
        <taxon>Pseudomonadati</taxon>
        <taxon>Bacteroidota</taxon>
        <taxon>Flavobacteriia</taxon>
        <taxon>Flavobacteriales</taxon>
        <taxon>Flavobacteriaceae</taxon>
        <taxon>Gelidibacter</taxon>
    </lineage>
</organism>
<protein>
    <submittedName>
        <fullName evidence="1">Uncharacterized protein</fullName>
    </submittedName>
</protein>
<gene>
    <name evidence="1" type="ORF">LX77_03879</name>
</gene>
<dbReference type="EMBL" id="QLLQ01000037">
    <property type="protein sequence ID" value="RAJ17520.1"/>
    <property type="molecule type" value="Genomic_DNA"/>
</dbReference>
<keyword evidence="2" id="KW-1185">Reference proteome</keyword>
<accession>A0A327RKH9</accession>
<dbReference type="OrthoDB" id="1439281at2"/>
<proteinExistence type="predicted"/>
<dbReference type="Proteomes" id="UP000248987">
    <property type="component" value="Unassembled WGS sequence"/>
</dbReference>
<reference evidence="1 2" key="1">
    <citation type="submission" date="2018-06" db="EMBL/GenBank/DDBJ databases">
        <title>Genomic Encyclopedia of Archaeal and Bacterial Type Strains, Phase II (KMG-II): from individual species to whole genera.</title>
        <authorList>
            <person name="Goeker M."/>
        </authorList>
    </citation>
    <scope>NUCLEOTIDE SEQUENCE [LARGE SCALE GENOMIC DNA]</scope>
    <source>
        <strain evidence="1 2">DSM 12408</strain>
    </source>
</reference>
<evidence type="ECO:0000313" key="2">
    <source>
        <dbReference type="Proteomes" id="UP000248987"/>
    </source>
</evidence>
<evidence type="ECO:0000313" key="1">
    <source>
        <dbReference type="EMBL" id="RAJ17520.1"/>
    </source>
</evidence>
<dbReference type="RefSeq" id="WP_146608992.1">
    <property type="nucleotide sequence ID" value="NZ_LZRN01000089.1"/>
</dbReference>
<dbReference type="AlphaFoldDB" id="A0A327RKH9"/>
<sequence length="229" mass="26855">MRKTLQILFIIIGLTSCKGQEVSGIWMSYKNRVIEEGQVTTSRNEGMIIDFDKQTVGNISSDTVVSVKIDFKESKIFLNSDTLNIDFKTYGKDSIEIDFGQNMMHVFRPLNLEHKLTTDKEGIIEFLIQNEFQKINEHLSLKFLNDLHFYATIFDRKNDKRFLESQIDTNGYWFIKELKGNFFLIFAVEEIGEQNIYQITKLTKCQMELEPMQEYGEWINNLVELKTCL</sequence>
<dbReference type="PROSITE" id="PS51257">
    <property type="entry name" value="PROKAR_LIPOPROTEIN"/>
    <property type="match status" value="1"/>
</dbReference>
<comment type="caution">
    <text evidence="1">The sequence shown here is derived from an EMBL/GenBank/DDBJ whole genome shotgun (WGS) entry which is preliminary data.</text>
</comment>